<dbReference type="RefSeq" id="XP_053017378.1">
    <property type="nucleotide sequence ID" value="XM_053166125.1"/>
</dbReference>
<feature type="region of interest" description="Disordered" evidence="1">
    <location>
        <begin position="1"/>
        <end position="63"/>
    </location>
</feature>
<dbReference type="Proteomes" id="UP001164743">
    <property type="component" value="Chromosome 2A"/>
</dbReference>
<feature type="compositionally biased region" description="Polar residues" evidence="1">
    <location>
        <begin position="29"/>
        <end position="58"/>
    </location>
</feature>
<feature type="compositionally biased region" description="Low complexity" evidence="1">
    <location>
        <begin position="11"/>
        <end position="22"/>
    </location>
</feature>
<evidence type="ECO:0000313" key="3">
    <source>
        <dbReference type="Proteomes" id="UP001164743"/>
    </source>
</evidence>
<organism evidence="2 3">
    <name type="scientific">Puccinia triticina</name>
    <dbReference type="NCBI Taxonomy" id="208348"/>
    <lineage>
        <taxon>Eukaryota</taxon>
        <taxon>Fungi</taxon>
        <taxon>Dikarya</taxon>
        <taxon>Basidiomycota</taxon>
        <taxon>Pucciniomycotina</taxon>
        <taxon>Pucciniomycetes</taxon>
        <taxon>Pucciniales</taxon>
        <taxon>Pucciniaceae</taxon>
        <taxon>Puccinia</taxon>
    </lineage>
</organism>
<evidence type="ECO:0000313" key="2">
    <source>
        <dbReference type="EMBL" id="WAQ81823.1"/>
    </source>
</evidence>
<dbReference type="EMBL" id="CP110422">
    <property type="protein sequence ID" value="WAQ81823.1"/>
    <property type="molecule type" value="Genomic_DNA"/>
</dbReference>
<dbReference type="GeneID" id="77807020"/>
<protein>
    <submittedName>
        <fullName evidence="2">Uncharacterized protein</fullName>
    </submittedName>
</protein>
<gene>
    <name evidence="2" type="ORF">PtA15_2A135</name>
</gene>
<evidence type="ECO:0000256" key="1">
    <source>
        <dbReference type="SAM" id="MobiDB-lite"/>
    </source>
</evidence>
<proteinExistence type="predicted"/>
<sequence length="183" mass="19847">MPLNNYEQGDNNDNLARALNLDQNRDPNCPTTPDQWSNSEQGGNNSPVNTLGQPSPDFTQALPAADRPEPEALVATGTQTPAPSPSVWAASMQALASQQPNNQGQRRVSYERRQLELNVQIRELEILRAWATFEAEQASGAAFTQARMLQDFIRLGLTPAEACNMTDEVLGVVGSGPLADSNE</sequence>
<reference evidence="2" key="1">
    <citation type="submission" date="2022-10" db="EMBL/GenBank/DDBJ databases">
        <title>Puccinia triticina Genome sequencing and assembly.</title>
        <authorList>
            <person name="Li C."/>
        </authorList>
    </citation>
    <scope>NUCLEOTIDE SEQUENCE</scope>
    <source>
        <strain evidence="2">Pt15</strain>
    </source>
</reference>
<keyword evidence="3" id="KW-1185">Reference proteome</keyword>
<name>A0ABY7CBR4_9BASI</name>
<accession>A0ABY7CBR4</accession>